<accession>A0A1I2CLJ1</accession>
<evidence type="ECO:0000259" key="3">
    <source>
        <dbReference type="Pfam" id="PF00346"/>
    </source>
</evidence>
<name>A0A1I2CLJ1_THETY</name>
<dbReference type="Pfam" id="PF00346">
    <property type="entry name" value="Complex1_49kDa"/>
    <property type="match status" value="2"/>
</dbReference>
<dbReference type="InterPro" id="IPR001135">
    <property type="entry name" value="NADH_Q_OxRdtase_suD"/>
</dbReference>
<comment type="cofactor">
    <cofactor evidence="2">
        <name>Fe cation</name>
        <dbReference type="ChEBI" id="CHEBI:24875"/>
    </cofactor>
</comment>
<keyword evidence="2" id="KW-0460">Magnesium</keyword>
<dbReference type="Pfam" id="PF00374">
    <property type="entry name" value="NiFeSe_Hases"/>
    <property type="match status" value="1"/>
</dbReference>
<dbReference type="SUPFAM" id="SSF56762">
    <property type="entry name" value="HydB/Nqo4-like"/>
    <property type="match status" value="1"/>
</dbReference>
<feature type="binding site" evidence="2">
    <location>
        <position position="68"/>
    </location>
    <ligand>
        <name>Ni(2+)</name>
        <dbReference type="ChEBI" id="CHEBI:49786"/>
    </ligand>
</feature>
<evidence type="ECO:0000313" key="5">
    <source>
        <dbReference type="Proteomes" id="UP000183404"/>
    </source>
</evidence>
<feature type="binding site" evidence="2">
    <location>
        <position position="357"/>
    </location>
    <ligand>
        <name>Ni(2+)</name>
        <dbReference type="ChEBI" id="CHEBI:49786"/>
    </ligand>
</feature>
<dbReference type="GO" id="GO:0048038">
    <property type="term" value="F:quinone binding"/>
    <property type="evidence" value="ECO:0007669"/>
    <property type="project" value="InterPro"/>
</dbReference>
<keyword evidence="2" id="KW-0408">Iron</keyword>
<feature type="domain" description="NADH-quinone oxidoreductase subunit D" evidence="3">
    <location>
        <begin position="123"/>
        <end position="286"/>
    </location>
</feature>
<feature type="binding site" evidence="2">
    <location>
        <position position="360"/>
    </location>
    <ligand>
        <name>Fe cation</name>
        <dbReference type="ChEBI" id="CHEBI:24875"/>
    </ligand>
</feature>
<feature type="binding site" evidence="2">
    <location>
        <position position="324"/>
    </location>
    <ligand>
        <name>Mg(2+)</name>
        <dbReference type="ChEBI" id="CHEBI:18420"/>
    </ligand>
</feature>
<evidence type="ECO:0000313" key="4">
    <source>
        <dbReference type="EMBL" id="SDF99562.1"/>
    </source>
</evidence>
<dbReference type="InterPro" id="IPR029014">
    <property type="entry name" value="NiFe-Hase_large"/>
</dbReference>
<gene>
    <name evidence="4" type="ORF">SAMN04244560_01604</name>
</gene>
<feature type="binding site" evidence="2">
    <location>
        <position position="71"/>
    </location>
    <ligand>
        <name>Ni(2+)</name>
        <dbReference type="ChEBI" id="CHEBI:49786"/>
    </ligand>
</feature>
<dbReference type="GO" id="GO:0016151">
    <property type="term" value="F:nickel cation binding"/>
    <property type="evidence" value="ECO:0007669"/>
    <property type="project" value="InterPro"/>
</dbReference>
<dbReference type="Gene3D" id="1.10.645.10">
    <property type="entry name" value="Cytochrome-c3 Hydrogenase, chain B"/>
    <property type="match status" value="1"/>
</dbReference>
<keyword evidence="1" id="KW-0560">Oxidoreductase</keyword>
<organism evidence="4 5">
    <name type="scientific">Thermoanaerobacter thermohydrosulfuricus</name>
    <name type="common">Clostridium thermohydrosulfuricum</name>
    <dbReference type="NCBI Taxonomy" id="1516"/>
    <lineage>
        <taxon>Bacteria</taxon>
        <taxon>Bacillati</taxon>
        <taxon>Bacillota</taxon>
        <taxon>Clostridia</taxon>
        <taxon>Thermoanaerobacterales</taxon>
        <taxon>Thermoanaerobacteraceae</taxon>
        <taxon>Thermoanaerobacter</taxon>
    </lineage>
</organism>
<feature type="binding site" evidence="2">
    <location>
        <position position="49"/>
    </location>
    <ligand>
        <name>Mg(2+)</name>
        <dbReference type="ChEBI" id="CHEBI:18420"/>
    </ligand>
</feature>
<dbReference type="EMBL" id="FNBS01000036">
    <property type="protein sequence ID" value="SDF99562.1"/>
    <property type="molecule type" value="Genomic_DNA"/>
</dbReference>
<protein>
    <submittedName>
        <fullName evidence="4">Ech hydrogenase subunit E</fullName>
    </submittedName>
</protein>
<dbReference type="PANTHER" id="PTHR43485">
    <property type="entry name" value="HYDROGENASE-4 COMPONENT G"/>
    <property type="match status" value="1"/>
</dbReference>
<proteinExistence type="predicted"/>
<dbReference type="InterPro" id="IPR052197">
    <property type="entry name" value="ComplexI_49kDa-like"/>
</dbReference>
<dbReference type="GO" id="GO:0016651">
    <property type="term" value="F:oxidoreductase activity, acting on NAD(P)H"/>
    <property type="evidence" value="ECO:0007669"/>
    <property type="project" value="InterPro"/>
</dbReference>
<evidence type="ECO:0000256" key="2">
    <source>
        <dbReference type="PIRSR" id="PIRSR601501-1"/>
    </source>
</evidence>
<comment type="cofactor">
    <cofactor evidence="2">
        <name>Ni(2+)</name>
        <dbReference type="ChEBI" id="CHEBI:49786"/>
    </cofactor>
</comment>
<dbReference type="Proteomes" id="UP000183404">
    <property type="component" value="Unassembled WGS sequence"/>
</dbReference>
<feature type="domain" description="NADH-quinone oxidoreductase subunit D" evidence="3">
    <location>
        <begin position="288"/>
        <end position="363"/>
    </location>
</feature>
<keyword evidence="2" id="KW-0533">Nickel</keyword>
<dbReference type="GO" id="GO:0051287">
    <property type="term" value="F:NAD binding"/>
    <property type="evidence" value="ECO:0007669"/>
    <property type="project" value="InterPro"/>
</dbReference>
<feature type="binding site" evidence="2">
    <location>
        <position position="71"/>
    </location>
    <ligand>
        <name>Fe cation</name>
        <dbReference type="ChEBI" id="CHEBI:24875"/>
    </ligand>
</feature>
<dbReference type="PANTHER" id="PTHR43485:SF1">
    <property type="entry name" value="FORMATE HYDROGENLYASE SUBUNIT 5-RELATED"/>
    <property type="match status" value="1"/>
</dbReference>
<dbReference type="AlphaFoldDB" id="A0A1I2CLJ1"/>
<sequence>MIRMSDKSTIPFGPQHPVLPEPIHLKLVVEDEKVVEAYPSFGFVHRGLEMLVQKKDFNQMVYVVDHICGICSAMHGQAYCQAVEELIGIDVPERAKYLRVVWAELHRIHSHLLWFGLLADAFGFENLFMLSWRIREKIMDILEATAGNRVIISVNIVGGVRRDIDTEQAKWLLNELKEVEEGLKELEKIVKNNYTIKQRTVGIGVLSKEDAYMFGAVGPTLRGSGVPIDIRTTGYAAYGNLDFEPVVETDGDTYARTIVRVREMFQSIDLVRQALNKMPEGEINVKVKPNLPAGEVITRVEQPRGEVFYYIKSSGGKNLDRLRIRTPTFANLASLLHMLPGSTLADVPVLVLTIDPCISCTER</sequence>
<evidence type="ECO:0000256" key="1">
    <source>
        <dbReference type="ARBA" id="ARBA00023002"/>
    </source>
</evidence>
<reference evidence="4 5" key="1">
    <citation type="submission" date="2016-10" db="EMBL/GenBank/DDBJ databases">
        <authorList>
            <person name="de Groot N.N."/>
        </authorList>
    </citation>
    <scope>NUCLEOTIDE SEQUENCE [LARGE SCALE GENOMIC DNA]</scope>
    <source>
        <strain evidence="4 5">DSM 569</strain>
    </source>
</reference>
<dbReference type="InterPro" id="IPR001501">
    <property type="entry name" value="Ni-dep_hyd_lsu"/>
</dbReference>
<keyword evidence="2" id="KW-0479">Metal-binding</keyword>